<reference evidence="1 2" key="1">
    <citation type="journal article" date="2016" name="Mol. Biol. Evol.">
        <title>Comparative Genomics of Early-Diverging Mushroom-Forming Fungi Provides Insights into the Origins of Lignocellulose Decay Capabilities.</title>
        <authorList>
            <person name="Nagy L.G."/>
            <person name="Riley R."/>
            <person name="Tritt A."/>
            <person name="Adam C."/>
            <person name="Daum C."/>
            <person name="Floudas D."/>
            <person name="Sun H."/>
            <person name="Yadav J.S."/>
            <person name="Pangilinan J."/>
            <person name="Larsson K.H."/>
            <person name="Matsuura K."/>
            <person name="Barry K."/>
            <person name="Labutti K."/>
            <person name="Kuo R."/>
            <person name="Ohm R.A."/>
            <person name="Bhattacharya S.S."/>
            <person name="Shirouzu T."/>
            <person name="Yoshinaga Y."/>
            <person name="Martin F.M."/>
            <person name="Grigoriev I.V."/>
            <person name="Hibbett D.S."/>
        </authorList>
    </citation>
    <scope>NUCLEOTIDE SEQUENCE [LARGE SCALE GENOMIC DNA]</scope>
    <source>
        <strain evidence="1 2">TUFC12733</strain>
    </source>
</reference>
<gene>
    <name evidence="1" type="ORF">CALVIDRAFT_532068</name>
</gene>
<dbReference type="EMBL" id="KV417400">
    <property type="protein sequence ID" value="KZO89478.1"/>
    <property type="molecule type" value="Genomic_DNA"/>
</dbReference>
<dbReference type="AlphaFoldDB" id="A0A167FGZ5"/>
<evidence type="ECO:0000313" key="2">
    <source>
        <dbReference type="Proteomes" id="UP000076738"/>
    </source>
</evidence>
<accession>A0A167FGZ5</accession>
<dbReference type="Proteomes" id="UP000076738">
    <property type="component" value="Unassembled WGS sequence"/>
</dbReference>
<name>A0A167FGZ5_CALVF</name>
<keyword evidence="2" id="KW-1185">Reference proteome</keyword>
<sequence>MPEVQESNVFVVPDCEGWNGRITADDLVAWFAIHDRGGGLARRTIINQRGRLQKMVTFWNAHRVWYLNQCHLWNSASNVSALVLLKLQTTGVLGYCFARTDAERAAIIEGTPPGEIVLCAGRWRPTVVEGNIGRVLNELGEV</sequence>
<evidence type="ECO:0000313" key="1">
    <source>
        <dbReference type="EMBL" id="KZO89478.1"/>
    </source>
</evidence>
<organism evidence="1 2">
    <name type="scientific">Calocera viscosa (strain TUFC12733)</name>
    <dbReference type="NCBI Taxonomy" id="1330018"/>
    <lineage>
        <taxon>Eukaryota</taxon>
        <taxon>Fungi</taxon>
        <taxon>Dikarya</taxon>
        <taxon>Basidiomycota</taxon>
        <taxon>Agaricomycotina</taxon>
        <taxon>Dacrymycetes</taxon>
        <taxon>Dacrymycetales</taxon>
        <taxon>Dacrymycetaceae</taxon>
        <taxon>Calocera</taxon>
    </lineage>
</organism>
<protein>
    <submittedName>
        <fullName evidence="1">Uncharacterized protein</fullName>
    </submittedName>
</protein>
<proteinExistence type="predicted"/>